<evidence type="ECO:0000313" key="2">
    <source>
        <dbReference type="EMBL" id="MUK89817.1"/>
    </source>
</evidence>
<proteinExistence type="predicted"/>
<dbReference type="PROSITE" id="PS51819">
    <property type="entry name" value="VOC"/>
    <property type="match status" value="1"/>
</dbReference>
<reference evidence="2 3" key="1">
    <citation type="submission" date="2019-11" db="EMBL/GenBank/DDBJ databases">
        <authorList>
            <person name="Li X."/>
        </authorList>
    </citation>
    <scope>NUCLEOTIDE SEQUENCE [LARGE SCALE GENOMIC DNA]</scope>
    <source>
        <strain evidence="2 3">L9</strain>
    </source>
</reference>
<organism evidence="2 3">
    <name type="scientific">Ornithinibacillus caprae</name>
    <dbReference type="NCBI Taxonomy" id="2678566"/>
    <lineage>
        <taxon>Bacteria</taxon>
        <taxon>Bacillati</taxon>
        <taxon>Bacillota</taxon>
        <taxon>Bacilli</taxon>
        <taxon>Bacillales</taxon>
        <taxon>Bacillaceae</taxon>
        <taxon>Ornithinibacillus</taxon>
    </lineage>
</organism>
<dbReference type="InterPro" id="IPR004360">
    <property type="entry name" value="Glyas_Fos-R_dOase_dom"/>
</dbReference>
<keyword evidence="3" id="KW-1185">Reference proteome</keyword>
<protein>
    <submittedName>
        <fullName evidence="2">VOC family protein</fullName>
    </submittedName>
</protein>
<dbReference type="Proteomes" id="UP000469125">
    <property type="component" value="Unassembled WGS sequence"/>
</dbReference>
<feature type="domain" description="VOC" evidence="1">
    <location>
        <begin position="4"/>
        <end position="117"/>
    </location>
</feature>
<evidence type="ECO:0000259" key="1">
    <source>
        <dbReference type="PROSITE" id="PS51819"/>
    </source>
</evidence>
<dbReference type="Gene3D" id="3.10.180.10">
    <property type="entry name" value="2,3-Dihydroxybiphenyl 1,2-Dioxygenase, domain 1"/>
    <property type="match status" value="1"/>
</dbReference>
<dbReference type="SUPFAM" id="SSF54593">
    <property type="entry name" value="Glyoxalase/Bleomycin resistance protein/Dihydroxybiphenyl dioxygenase"/>
    <property type="match status" value="1"/>
</dbReference>
<dbReference type="EMBL" id="WOCA01000014">
    <property type="protein sequence ID" value="MUK89817.1"/>
    <property type="molecule type" value="Genomic_DNA"/>
</dbReference>
<dbReference type="RefSeq" id="WP_155670002.1">
    <property type="nucleotide sequence ID" value="NZ_WOCA01000014.1"/>
</dbReference>
<name>A0A6N8FNY6_9BACI</name>
<gene>
    <name evidence="2" type="ORF">GMD78_15720</name>
</gene>
<evidence type="ECO:0000313" key="3">
    <source>
        <dbReference type="Proteomes" id="UP000469125"/>
    </source>
</evidence>
<dbReference type="InterPro" id="IPR037523">
    <property type="entry name" value="VOC_core"/>
</dbReference>
<dbReference type="AlphaFoldDB" id="A0A6N8FNY6"/>
<accession>A0A6N8FNY6</accession>
<dbReference type="InterPro" id="IPR029068">
    <property type="entry name" value="Glyas_Bleomycin-R_OHBP_Dase"/>
</dbReference>
<comment type="caution">
    <text evidence="2">The sequence shown here is derived from an EMBL/GenBank/DDBJ whole genome shotgun (WGS) entry which is preliminary data.</text>
</comment>
<sequence length="120" mass="13508">MLNQVCVLTVKVDDLDASLEFYTKVLDFSVSKKYSDTIISLEHNGLPFILEKADTVGQPSRSNTVLLGIQSTNIHDGFERLKSKQVNVLFDEPKPCPPGYFFVIEDPTGKQIEIVEFVEE</sequence>
<dbReference type="Pfam" id="PF00903">
    <property type="entry name" value="Glyoxalase"/>
    <property type="match status" value="1"/>
</dbReference>